<evidence type="ECO:0000259" key="2">
    <source>
        <dbReference type="Pfam" id="PF03537"/>
    </source>
</evidence>
<comment type="caution">
    <text evidence="3">The sequence shown here is derived from an EMBL/GenBank/DDBJ whole genome shotgun (WGS) entry which is preliminary data.</text>
</comment>
<organism evidence="3 4">
    <name type="scientific">Nocardioides dubius</name>
    <dbReference type="NCBI Taxonomy" id="317019"/>
    <lineage>
        <taxon>Bacteria</taxon>
        <taxon>Bacillati</taxon>
        <taxon>Actinomycetota</taxon>
        <taxon>Actinomycetes</taxon>
        <taxon>Propionibacteriales</taxon>
        <taxon>Nocardioidaceae</taxon>
        <taxon>Nocardioides</taxon>
    </lineage>
</organism>
<keyword evidence="4" id="KW-1185">Reference proteome</keyword>
<evidence type="ECO:0000313" key="4">
    <source>
        <dbReference type="Proteomes" id="UP001501581"/>
    </source>
</evidence>
<gene>
    <name evidence="3" type="ORF">GCM10009668_00730</name>
</gene>
<dbReference type="PANTHER" id="PTHR35273">
    <property type="entry name" value="ALPHA-1,4 POLYGALACTOSAMINIDASE, PUTATIVE (AFU_ORTHOLOGUE AFUA_3G07890)-RELATED"/>
    <property type="match status" value="1"/>
</dbReference>
<dbReference type="InterPro" id="IPR017853">
    <property type="entry name" value="GH"/>
</dbReference>
<dbReference type="Gene3D" id="3.20.20.70">
    <property type="entry name" value="Aldolase class I"/>
    <property type="match status" value="1"/>
</dbReference>
<dbReference type="Pfam" id="PF03537">
    <property type="entry name" value="Glyco_hydro_114"/>
    <property type="match status" value="1"/>
</dbReference>
<protein>
    <submittedName>
        <fullName evidence="3">Endo alpha-1,4 polygalactosaminidase</fullName>
    </submittedName>
</protein>
<dbReference type="SUPFAM" id="SSF51445">
    <property type="entry name" value="(Trans)glycosidases"/>
    <property type="match status" value="1"/>
</dbReference>
<dbReference type="EMBL" id="BAAALG010000001">
    <property type="protein sequence ID" value="GAA1090122.1"/>
    <property type="molecule type" value="Genomic_DNA"/>
</dbReference>
<dbReference type="InterPro" id="IPR013785">
    <property type="entry name" value="Aldolase_TIM"/>
</dbReference>
<reference evidence="3 4" key="1">
    <citation type="journal article" date="2019" name="Int. J. Syst. Evol. Microbiol.">
        <title>The Global Catalogue of Microorganisms (GCM) 10K type strain sequencing project: providing services to taxonomists for standard genome sequencing and annotation.</title>
        <authorList>
            <consortium name="The Broad Institute Genomics Platform"/>
            <consortium name="The Broad Institute Genome Sequencing Center for Infectious Disease"/>
            <person name="Wu L."/>
            <person name="Ma J."/>
        </authorList>
    </citation>
    <scope>NUCLEOTIDE SEQUENCE [LARGE SCALE GENOMIC DNA]</scope>
    <source>
        <strain evidence="3 4">JCM 13008</strain>
    </source>
</reference>
<feature type="chain" id="PRO_5046023432" evidence="1">
    <location>
        <begin position="22"/>
        <end position="260"/>
    </location>
</feature>
<accession>A0ABN1TJL3</accession>
<dbReference type="InterPro" id="IPR004352">
    <property type="entry name" value="GH114_TIM-barrel"/>
</dbReference>
<dbReference type="PANTHER" id="PTHR35273:SF2">
    <property type="entry name" value="ALPHA-GALACTOSIDASE"/>
    <property type="match status" value="1"/>
</dbReference>
<evidence type="ECO:0000256" key="1">
    <source>
        <dbReference type="SAM" id="SignalP"/>
    </source>
</evidence>
<dbReference type="Proteomes" id="UP001501581">
    <property type="component" value="Unassembled WGS sequence"/>
</dbReference>
<evidence type="ECO:0000313" key="3">
    <source>
        <dbReference type="EMBL" id="GAA1090122.1"/>
    </source>
</evidence>
<sequence>MAKTCVALLAVLLLCTSLATATATATAVAPRSAPPVDVDLDYQLGGASTPAENVGIVVRDRKARPAPGVWNVCYVNGFQTQPDEKAFWRKRPGLLLRHRGRPVLDTAWGERLLDIRTPAKRRKLAGIVGRWVEGCARRGFDAVEFDNLDSFSRSRGLIKAGQAKRFARLIVRRAHHAALPAAQKNWAQFNGRKVGFDFAISEECGRYGECGDYVRHYGRAVLAIEYRQRDFEKACAGYGEKLPIVLRDRALAPDGPRSWC</sequence>
<dbReference type="RefSeq" id="WP_343990024.1">
    <property type="nucleotide sequence ID" value="NZ_BAAALG010000001.1"/>
</dbReference>
<keyword evidence="1" id="KW-0732">Signal</keyword>
<feature type="domain" description="Glycoside-hydrolase family GH114 TIM-barrel" evidence="2">
    <location>
        <begin position="41"/>
        <end position="251"/>
    </location>
</feature>
<feature type="signal peptide" evidence="1">
    <location>
        <begin position="1"/>
        <end position="21"/>
    </location>
</feature>
<proteinExistence type="predicted"/>
<name>A0ABN1TJL3_9ACTN</name>